<dbReference type="Proteomes" id="UP000256794">
    <property type="component" value="Unassembled WGS sequence"/>
</dbReference>
<reference evidence="2 3" key="1">
    <citation type="submission" date="2018-08" db="EMBL/GenBank/DDBJ databases">
        <title>Genomic Encyclopedia of Archaeal and Bacterial Type Strains, Phase II (KMG-II): from individual species to whole genera.</title>
        <authorList>
            <person name="Goeker M."/>
        </authorList>
    </citation>
    <scope>NUCLEOTIDE SEQUENCE [LARGE SCALE GENOMIC DNA]</scope>
    <source>
        <strain evidence="2 3">DSM 582</strain>
    </source>
</reference>
<name>A0AAQ0HIX3_PARVE</name>
<comment type="caution">
    <text evidence="2">The sequence shown here is derived from an EMBL/GenBank/DDBJ whole genome shotgun (WGS) entry which is preliminary data.</text>
</comment>
<evidence type="ECO:0000313" key="2">
    <source>
        <dbReference type="EMBL" id="REG53326.1"/>
    </source>
</evidence>
<organism evidence="2 3">
    <name type="scientific">Paracoccus versutus</name>
    <name type="common">Thiobacillus versutus</name>
    <dbReference type="NCBI Taxonomy" id="34007"/>
    <lineage>
        <taxon>Bacteria</taxon>
        <taxon>Pseudomonadati</taxon>
        <taxon>Pseudomonadota</taxon>
        <taxon>Alphaproteobacteria</taxon>
        <taxon>Rhodobacterales</taxon>
        <taxon>Paracoccaceae</taxon>
        <taxon>Paracoccus</taxon>
    </lineage>
</organism>
<sequence>MRDGQNPAQLFDRHSGGMTDRYQGGNGSSTVLHCLRNRGVHAVVYPYGQGAQKVHQPLGDVSIHCALSHTAL</sequence>
<keyword evidence="3" id="KW-1185">Reference proteome</keyword>
<gene>
    <name evidence="2" type="ORF">ATH84_100667</name>
</gene>
<proteinExistence type="predicted"/>
<evidence type="ECO:0000313" key="3">
    <source>
        <dbReference type="Proteomes" id="UP000256794"/>
    </source>
</evidence>
<dbReference type="AlphaFoldDB" id="A0AAQ0HIX3"/>
<evidence type="ECO:0000256" key="1">
    <source>
        <dbReference type="SAM" id="MobiDB-lite"/>
    </source>
</evidence>
<protein>
    <submittedName>
        <fullName evidence="2">Uncharacterized protein</fullName>
    </submittedName>
</protein>
<accession>A0AAQ0HIX3</accession>
<feature type="region of interest" description="Disordered" evidence="1">
    <location>
        <begin position="1"/>
        <end position="24"/>
    </location>
</feature>
<dbReference type="EMBL" id="QUMX01000006">
    <property type="protein sequence ID" value="REG53326.1"/>
    <property type="molecule type" value="Genomic_DNA"/>
</dbReference>